<dbReference type="Pfam" id="PF00528">
    <property type="entry name" value="BPD_transp_1"/>
    <property type="match status" value="1"/>
</dbReference>
<dbReference type="RefSeq" id="WP_003498323.1">
    <property type="nucleotide sequence ID" value="NZ_BAABZD010000005.1"/>
</dbReference>
<feature type="transmembrane region" description="Helical" evidence="7">
    <location>
        <begin position="256"/>
        <end position="276"/>
    </location>
</feature>
<feature type="transmembrane region" description="Helical" evidence="7">
    <location>
        <begin position="133"/>
        <end position="160"/>
    </location>
</feature>
<gene>
    <name evidence="9" type="ORF">PM006_10080</name>
</gene>
<evidence type="ECO:0000256" key="7">
    <source>
        <dbReference type="RuleBase" id="RU363032"/>
    </source>
</evidence>
<comment type="similarity">
    <text evidence="7">Belongs to the binding-protein-dependent transport system permease family.</text>
</comment>
<keyword evidence="2 7" id="KW-0813">Transport</keyword>
<dbReference type="Pfam" id="PF12911">
    <property type="entry name" value="OppC_N"/>
    <property type="match status" value="1"/>
</dbReference>
<dbReference type="PANTHER" id="PTHR43386:SF1">
    <property type="entry name" value="D,D-DIPEPTIDE TRANSPORT SYSTEM PERMEASE PROTEIN DDPC-RELATED"/>
    <property type="match status" value="1"/>
</dbReference>
<accession>A0AAW6AUG8</accession>
<dbReference type="PANTHER" id="PTHR43386">
    <property type="entry name" value="OLIGOPEPTIDE TRANSPORT SYSTEM PERMEASE PROTEIN APPC"/>
    <property type="match status" value="1"/>
</dbReference>
<dbReference type="InterPro" id="IPR050366">
    <property type="entry name" value="BP-dependent_transpt_permease"/>
</dbReference>
<dbReference type="EMBL" id="JAQLGM010000021">
    <property type="protein sequence ID" value="MDB2000545.1"/>
    <property type="molecule type" value="Genomic_DNA"/>
</dbReference>
<evidence type="ECO:0000256" key="6">
    <source>
        <dbReference type="ARBA" id="ARBA00023136"/>
    </source>
</evidence>
<dbReference type="InterPro" id="IPR035906">
    <property type="entry name" value="MetI-like_sf"/>
</dbReference>
<name>A0AAW6AUG8_CLOSY</name>
<dbReference type="InterPro" id="IPR025966">
    <property type="entry name" value="OppC_N"/>
</dbReference>
<comment type="caution">
    <text evidence="9">The sequence shown here is derived from an EMBL/GenBank/DDBJ whole genome shotgun (WGS) entry which is preliminary data.</text>
</comment>
<evidence type="ECO:0000313" key="10">
    <source>
        <dbReference type="Proteomes" id="UP001300871"/>
    </source>
</evidence>
<comment type="subcellular location">
    <subcellularLocation>
        <location evidence="1 7">Cell membrane</location>
        <topology evidence="1 7">Multi-pass membrane protein</topology>
    </subcellularLocation>
</comment>
<evidence type="ECO:0000256" key="2">
    <source>
        <dbReference type="ARBA" id="ARBA00022448"/>
    </source>
</evidence>
<reference evidence="9" key="1">
    <citation type="submission" date="2023-01" db="EMBL/GenBank/DDBJ databases">
        <title>Human gut microbiome strain richness.</title>
        <authorList>
            <person name="Chen-Liaw A."/>
        </authorList>
    </citation>
    <scope>NUCLEOTIDE SEQUENCE</scope>
    <source>
        <strain evidence="9">B1_m1001713B170214d0_201011</strain>
    </source>
</reference>
<dbReference type="CDD" id="cd06261">
    <property type="entry name" value="TM_PBP2"/>
    <property type="match status" value="1"/>
</dbReference>
<keyword evidence="3" id="KW-1003">Cell membrane</keyword>
<feature type="transmembrane region" description="Helical" evidence="7">
    <location>
        <begin position="89"/>
        <end position="113"/>
    </location>
</feature>
<dbReference type="InterPro" id="IPR000515">
    <property type="entry name" value="MetI-like"/>
</dbReference>
<dbReference type="Gene3D" id="1.10.3720.10">
    <property type="entry name" value="MetI-like"/>
    <property type="match status" value="1"/>
</dbReference>
<feature type="transmembrane region" description="Helical" evidence="7">
    <location>
        <begin position="24"/>
        <end position="46"/>
    </location>
</feature>
<protein>
    <submittedName>
        <fullName evidence="9">ABC transporter permease</fullName>
    </submittedName>
</protein>
<sequence>MKGNNERKESAAGSFIRRYCNNKLAVAGFFVLLTIALIVILVPPFLPFSEAEIDALAFNAPPGGKHILGGDDVGRDVLSRLLYGGRVSLFVGIISTAVSVVIGIPLGMIAAFYRGVFEIIVMRLSDIFMSFPATILILFLVSMFGPSIITVTVVIGVLGWPKFARQIYGSVLSVREKDYIEGGIAIGARDSKIITRYILPNAIAPIFISITFRIASAIILESSLSFLGMGVQPPAASWGNMLYNAQSITILTSRPWMWVPPGLALVITILSINFIGNGMRDALDPKTKI</sequence>
<evidence type="ECO:0000256" key="5">
    <source>
        <dbReference type="ARBA" id="ARBA00022989"/>
    </source>
</evidence>
<keyword evidence="6 7" id="KW-0472">Membrane</keyword>
<feature type="domain" description="ABC transmembrane type-1" evidence="8">
    <location>
        <begin position="85"/>
        <end position="276"/>
    </location>
</feature>
<organism evidence="9 10">
    <name type="scientific">Clostridium symbiosum</name>
    <name type="common">Bacteroides symbiosus</name>
    <dbReference type="NCBI Taxonomy" id="1512"/>
    <lineage>
        <taxon>Bacteria</taxon>
        <taxon>Bacillati</taxon>
        <taxon>Bacillota</taxon>
        <taxon>Clostridia</taxon>
        <taxon>Lachnospirales</taxon>
        <taxon>Lachnospiraceae</taxon>
        <taxon>Otoolea</taxon>
    </lineage>
</organism>
<keyword evidence="4 7" id="KW-0812">Transmembrane</keyword>
<keyword evidence="5 7" id="KW-1133">Transmembrane helix</keyword>
<dbReference type="GO" id="GO:0055085">
    <property type="term" value="P:transmembrane transport"/>
    <property type="evidence" value="ECO:0007669"/>
    <property type="project" value="InterPro"/>
</dbReference>
<dbReference type="GO" id="GO:0005886">
    <property type="term" value="C:plasma membrane"/>
    <property type="evidence" value="ECO:0007669"/>
    <property type="project" value="UniProtKB-SubCell"/>
</dbReference>
<dbReference type="Proteomes" id="UP001300871">
    <property type="component" value="Unassembled WGS sequence"/>
</dbReference>
<dbReference type="PROSITE" id="PS50928">
    <property type="entry name" value="ABC_TM1"/>
    <property type="match status" value="1"/>
</dbReference>
<feature type="transmembrane region" description="Helical" evidence="7">
    <location>
        <begin position="198"/>
        <end position="220"/>
    </location>
</feature>
<evidence type="ECO:0000256" key="1">
    <source>
        <dbReference type="ARBA" id="ARBA00004651"/>
    </source>
</evidence>
<dbReference type="AlphaFoldDB" id="A0AAW6AUG8"/>
<evidence type="ECO:0000256" key="4">
    <source>
        <dbReference type="ARBA" id="ARBA00022692"/>
    </source>
</evidence>
<evidence type="ECO:0000259" key="8">
    <source>
        <dbReference type="PROSITE" id="PS50928"/>
    </source>
</evidence>
<evidence type="ECO:0000313" key="9">
    <source>
        <dbReference type="EMBL" id="MDB2000545.1"/>
    </source>
</evidence>
<evidence type="ECO:0000256" key="3">
    <source>
        <dbReference type="ARBA" id="ARBA00022475"/>
    </source>
</evidence>
<proteinExistence type="inferred from homology"/>
<dbReference type="SUPFAM" id="SSF161098">
    <property type="entry name" value="MetI-like"/>
    <property type="match status" value="1"/>
</dbReference>